<feature type="domain" description="DUF3786" evidence="1">
    <location>
        <begin position="27"/>
        <end position="200"/>
    </location>
</feature>
<comment type="caution">
    <text evidence="2">The sequence shown here is derived from an EMBL/GenBank/DDBJ whole genome shotgun (WGS) entry which is preliminary data.</text>
</comment>
<dbReference type="Proteomes" id="UP001446032">
    <property type="component" value="Unassembled WGS sequence"/>
</dbReference>
<keyword evidence="3" id="KW-1185">Reference proteome</keyword>
<evidence type="ECO:0000313" key="3">
    <source>
        <dbReference type="Proteomes" id="UP001446032"/>
    </source>
</evidence>
<sequence>MINAVSNYEKTKLSMANVFLQYDQDTMIAKFSLKHDPSWLYLSFVKRIYRINRKSGNVQWSEDDFKTVCEADYNEAMTIYDVLCYSKDECHLAHKFVNVGSLSTVQTGNLSSNNGFFQNTADSFNGKIPELHNACLTLSGKELKKGDVAFELELFPFLPVIIRFWEADDEFPANLQILVDRNILDYMHYETLMFALTHLFHRLKEEIHNDKG</sequence>
<protein>
    <submittedName>
        <fullName evidence="2">DUF3786 domain-containing protein</fullName>
    </submittedName>
</protein>
<name>A0ABV1AQZ6_9FIRM</name>
<evidence type="ECO:0000259" key="1">
    <source>
        <dbReference type="Pfam" id="PF12654"/>
    </source>
</evidence>
<dbReference type="EMBL" id="JBBMEI010000101">
    <property type="protein sequence ID" value="MEQ2360120.1"/>
    <property type="molecule type" value="Genomic_DNA"/>
</dbReference>
<dbReference type="RefSeq" id="WP_158583655.1">
    <property type="nucleotide sequence ID" value="NZ_JBBMEI010000101.1"/>
</dbReference>
<dbReference type="Pfam" id="PF12654">
    <property type="entry name" value="DUF3786"/>
    <property type="match status" value="1"/>
</dbReference>
<gene>
    <name evidence="2" type="ORF">WMO75_17680</name>
</gene>
<dbReference type="InterPro" id="IPR024264">
    <property type="entry name" value="DUF3786"/>
</dbReference>
<organism evidence="2 3">
    <name type="scientific">Blautia intestinihominis</name>
    <dbReference type="NCBI Taxonomy" id="3133152"/>
    <lineage>
        <taxon>Bacteria</taxon>
        <taxon>Bacillati</taxon>
        <taxon>Bacillota</taxon>
        <taxon>Clostridia</taxon>
        <taxon>Lachnospirales</taxon>
        <taxon>Lachnospiraceae</taxon>
        <taxon>Blautia</taxon>
    </lineage>
</organism>
<accession>A0ABV1AQZ6</accession>
<evidence type="ECO:0000313" key="2">
    <source>
        <dbReference type="EMBL" id="MEQ2360120.1"/>
    </source>
</evidence>
<reference evidence="2 3" key="1">
    <citation type="submission" date="2024-03" db="EMBL/GenBank/DDBJ databases">
        <title>Human intestinal bacterial collection.</title>
        <authorList>
            <person name="Pauvert C."/>
            <person name="Hitch T.C.A."/>
            <person name="Clavel T."/>
        </authorList>
    </citation>
    <scope>NUCLEOTIDE SEQUENCE [LARGE SCALE GENOMIC DNA]</scope>
    <source>
        <strain evidence="2 3">CLA-AA-H95</strain>
    </source>
</reference>
<proteinExistence type="predicted"/>